<protein>
    <recommendedName>
        <fullName evidence="2">Uroporphyrinogen decarboxylase (URO-D) domain-containing protein</fullName>
    </recommendedName>
</protein>
<name>A0A0F9V631_9ZZZZ</name>
<gene>
    <name evidence="1" type="ORF">LCGC14_0124850</name>
</gene>
<dbReference type="EMBL" id="LAZR01000039">
    <property type="protein sequence ID" value="KKO00711.1"/>
    <property type="molecule type" value="Genomic_DNA"/>
</dbReference>
<organism evidence="1">
    <name type="scientific">marine sediment metagenome</name>
    <dbReference type="NCBI Taxonomy" id="412755"/>
    <lineage>
        <taxon>unclassified sequences</taxon>
        <taxon>metagenomes</taxon>
        <taxon>ecological metagenomes</taxon>
    </lineage>
</organism>
<dbReference type="Gene3D" id="3.20.20.210">
    <property type="match status" value="1"/>
</dbReference>
<sequence length="423" mass="47908">MSDNGIPQKDVDVLRRLVGRKLEIVDDPVNVERREAWYAFDACDAGARPMVLAEVCGVMGEVFATDDDLECEHPEARGMERGLRIEIWQFAQLGDDHVVEPQLHVQWHIGGSGYGVEAVTHSADTADGRMGARNWDAPITDIDKDFDKLHIRTWTVDREKTAADVDRMTSLFGGLIDIRLQGGVGWTQGLTWRAIDLIGLENLMMFMYDDPDGLGRLMALLRDDHIAYHDWMQAEGLLTVNNLNDYIGSGSLGYTHDLPAKDYRQGDPVRIKDMWCLNESQETVGVGPDQFAEFIFPYQRAVAERFGKCYYGCCEPVHNRWHVIKQQANIARVSVSPWCDQAFMAAEMGGRYGFSRKPNPSLISTQIFDEAVIRDDLANTLRITKQHGCPVEIVMKDVHTLNREPGRLAHWVRLAREEIDKAY</sequence>
<evidence type="ECO:0000313" key="1">
    <source>
        <dbReference type="EMBL" id="KKO00711.1"/>
    </source>
</evidence>
<reference evidence="1" key="1">
    <citation type="journal article" date="2015" name="Nature">
        <title>Complex archaea that bridge the gap between prokaryotes and eukaryotes.</title>
        <authorList>
            <person name="Spang A."/>
            <person name="Saw J.H."/>
            <person name="Jorgensen S.L."/>
            <person name="Zaremba-Niedzwiedzka K."/>
            <person name="Martijn J."/>
            <person name="Lind A.E."/>
            <person name="van Eijk R."/>
            <person name="Schleper C."/>
            <person name="Guy L."/>
            <person name="Ettema T.J."/>
        </authorList>
    </citation>
    <scope>NUCLEOTIDE SEQUENCE</scope>
</reference>
<proteinExistence type="predicted"/>
<dbReference type="AlphaFoldDB" id="A0A0F9V631"/>
<evidence type="ECO:0008006" key="2">
    <source>
        <dbReference type="Google" id="ProtNLM"/>
    </source>
</evidence>
<dbReference type="InterPro" id="IPR038071">
    <property type="entry name" value="UROD/MetE-like_sf"/>
</dbReference>
<comment type="caution">
    <text evidence="1">The sequence shown here is derived from an EMBL/GenBank/DDBJ whole genome shotgun (WGS) entry which is preliminary data.</text>
</comment>
<accession>A0A0F9V631</accession>